<dbReference type="Pfam" id="PF13458">
    <property type="entry name" value="Peripla_BP_6"/>
    <property type="match status" value="1"/>
</dbReference>
<dbReference type="SUPFAM" id="SSF53822">
    <property type="entry name" value="Periplasmic binding protein-like I"/>
    <property type="match status" value="1"/>
</dbReference>
<evidence type="ECO:0000256" key="2">
    <source>
        <dbReference type="ARBA" id="ARBA00022729"/>
    </source>
</evidence>
<dbReference type="Gene3D" id="3.40.50.2300">
    <property type="match status" value="1"/>
</dbReference>
<dbReference type="EMBL" id="JBBKTX010000001">
    <property type="protein sequence ID" value="MFK4751074.1"/>
    <property type="molecule type" value="Genomic_DNA"/>
</dbReference>
<comment type="similarity">
    <text evidence="1">Belongs to the leucine-binding protein family.</text>
</comment>
<evidence type="ECO:0000259" key="3">
    <source>
        <dbReference type="Pfam" id="PF13458"/>
    </source>
</evidence>
<reference evidence="4 5" key="1">
    <citation type="submission" date="2024-03" db="EMBL/GenBank/DDBJ databases">
        <title>High-quality draft genome sequence of Oceanobacter sp. wDCs-4.</title>
        <authorList>
            <person name="Dong C."/>
        </authorList>
    </citation>
    <scope>NUCLEOTIDE SEQUENCE [LARGE SCALE GENOMIC DNA]</scope>
    <source>
        <strain evidence="5">wDCs-4</strain>
    </source>
</reference>
<proteinExistence type="inferred from homology"/>
<gene>
    <name evidence="4" type="ORF">WG929_01510</name>
</gene>
<name>A0ABW8NDP8_9GAMM</name>
<dbReference type="Proteomes" id="UP001620597">
    <property type="component" value="Unassembled WGS sequence"/>
</dbReference>
<organism evidence="4 5">
    <name type="scientific">Oceanobacter antarcticus</name>
    <dbReference type="NCBI Taxonomy" id="3133425"/>
    <lineage>
        <taxon>Bacteria</taxon>
        <taxon>Pseudomonadati</taxon>
        <taxon>Pseudomonadota</taxon>
        <taxon>Gammaproteobacteria</taxon>
        <taxon>Oceanospirillales</taxon>
        <taxon>Oceanospirillaceae</taxon>
        <taxon>Oceanobacter</taxon>
    </lineage>
</organism>
<dbReference type="RefSeq" id="WP_416204591.1">
    <property type="nucleotide sequence ID" value="NZ_JBBKTX010000001.1"/>
</dbReference>
<accession>A0ABW8NDP8</accession>
<evidence type="ECO:0000256" key="1">
    <source>
        <dbReference type="ARBA" id="ARBA00010062"/>
    </source>
</evidence>
<keyword evidence="5" id="KW-1185">Reference proteome</keyword>
<evidence type="ECO:0000313" key="4">
    <source>
        <dbReference type="EMBL" id="MFK4751074.1"/>
    </source>
</evidence>
<feature type="domain" description="Leucine-binding protein" evidence="3">
    <location>
        <begin position="9"/>
        <end position="90"/>
    </location>
</feature>
<sequence>MPYQYGYQGGIEFVERFAERYQAYPSSSAASTYSVLFQYKAAVERAQSFDSEAVIRALEGHQYSMLKDPQEWRAFDHQNVQSVQVVRVNNRDVALQDQFNEDFFEILMSIPGARVAKTEQAWRDEWLAAGKTPYLQ</sequence>
<protein>
    <submittedName>
        <fullName evidence="4">ABC transporter substrate-binding protein</fullName>
    </submittedName>
</protein>
<dbReference type="InterPro" id="IPR028081">
    <property type="entry name" value="Leu-bd"/>
</dbReference>
<evidence type="ECO:0000313" key="5">
    <source>
        <dbReference type="Proteomes" id="UP001620597"/>
    </source>
</evidence>
<comment type="caution">
    <text evidence="4">The sequence shown here is derived from an EMBL/GenBank/DDBJ whole genome shotgun (WGS) entry which is preliminary data.</text>
</comment>
<keyword evidence="2" id="KW-0732">Signal</keyword>
<dbReference type="InterPro" id="IPR028082">
    <property type="entry name" value="Peripla_BP_I"/>
</dbReference>